<proteinExistence type="predicted"/>
<reference evidence="2 3" key="2">
    <citation type="submission" date="2014-05" db="EMBL/GenBank/DDBJ databases">
        <title>Draft genome sequence of Halobacillus karajensis HK-03.</title>
        <authorList>
            <person name="Khelaifia S."/>
            <person name="Croce O."/>
            <person name="Lagier J.C."/>
            <person name="Raoult D."/>
        </authorList>
    </citation>
    <scope>NUCLEOTIDE SEQUENCE [LARGE SCALE GENOMIC DNA]</scope>
    <source>
        <strain evidence="2 3">HD-03</strain>
    </source>
</reference>
<comment type="caution">
    <text evidence="2">The sequence shown here is derived from an EMBL/GenBank/DDBJ whole genome shotgun (WGS) entry which is preliminary data.</text>
</comment>
<reference evidence="3" key="1">
    <citation type="submission" date="2014-03" db="EMBL/GenBank/DDBJ databases">
        <authorList>
            <person name="Urmite Genomes U."/>
        </authorList>
    </citation>
    <scope>NUCLEOTIDE SEQUENCE [LARGE SCALE GENOMIC DNA]</scope>
    <source>
        <strain evidence="3">HD-03</strain>
    </source>
</reference>
<dbReference type="EMBL" id="CCDI010000003">
    <property type="protein sequence ID" value="CDQ24173.1"/>
    <property type="molecule type" value="Genomic_DNA"/>
</dbReference>
<keyword evidence="1" id="KW-0812">Transmembrane</keyword>
<dbReference type="PANTHER" id="PTHR34289:SF8">
    <property type="entry name" value="DUF819 DOMAIN-CONTAINING PROTEIN"/>
    <property type="match status" value="1"/>
</dbReference>
<feature type="transmembrane region" description="Helical" evidence="1">
    <location>
        <begin position="322"/>
        <end position="341"/>
    </location>
</feature>
<name>A0A024P607_9BACI</name>
<organism evidence="2 3">
    <name type="scientific">Halobacillus karajensis</name>
    <dbReference type="NCBI Taxonomy" id="195088"/>
    <lineage>
        <taxon>Bacteria</taxon>
        <taxon>Bacillati</taxon>
        <taxon>Bacillota</taxon>
        <taxon>Bacilli</taxon>
        <taxon>Bacillales</taxon>
        <taxon>Bacillaceae</taxon>
        <taxon>Halobacillus</taxon>
    </lineage>
</organism>
<evidence type="ECO:0000313" key="2">
    <source>
        <dbReference type="EMBL" id="CDQ24173.1"/>
    </source>
</evidence>
<feature type="transmembrane region" description="Helical" evidence="1">
    <location>
        <begin position="63"/>
        <end position="83"/>
    </location>
</feature>
<dbReference type="PANTHER" id="PTHR34289">
    <property type="entry name" value="PROTEIN, PUTATIVE (DUF819)-RELATED"/>
    <property type="match status" value="1"/>
</dbReference>
<dbReference type="Proteomes" id="UP000028868">
    <property type="component" value="Unassembled WGS sequence"/>
</dbReference>
<feature type="transmembrane region" description="Helical" evidence="1">
    <location>
        <begin position="95"/>
        <end position="117"/>
    </location>
</feature>
<feature type="transmembrane region" description="Helical" evidence="1">
    <location>
        <begin position="12"/>
        <end position="28"/>
    </location>
</feature>
<feature type="transmembrane region" description="Helical" evidence="1">
    <location>
        <begin position="378"/>
        <end position="404"/>
    </location>
</feature>
<dbReference type="AlphaFoldDB" id="A0A024P607"/>
<feature type="transmembrane region" description="Helical" evidence="1">
    <location>
        <begin position="165"/>
        <end position="183"/>
    </location>
</feature>
<dbReference type="Pfam" id="PF05684">
    <property type="entry name" value="DUF819"/>
    <property type="match status" value="1"/>
</dbReference>
<evidence type="ECO:0000256" key="1">
    <source>
        <dbReference type="SAM" id="Phobius"/>
    </source>
</evidence>
<feature type="transmembrane region" description="Helical" evidence="1">
    <location>
        <begin position="267"/>
        <end position="283"/>
    </location>
</feature>
<accession>A0A024P607</accession>
<feature type="transmembrane region" description="Helical" evidence="1">
    <location>
        <begin position="295"/>
        <end position="316"/>
    </location>
</feature>
<feature type="transmembrane region" description="Helical" evidence="1">
    <location>
        <begin position="222"/>
        <end position="247"/>
    </location>
</feature>
<gene>
    <name evidence="2" type="ORF">BN983_02441</name>
</gene>
<feature type="transmembrane region" description="Helical" evidence="1">
    <location>
        <begin position="40"/>
        <end position="57"/>
    </location>
</feature>
<evidence type="ECO:0000313" key="3">
    <source>
        <dbReference type="Proteomes" id="UP000028868"/>
    </source>
</evidence>
<keyword evidence="3" id="KW-1185">Reference proteome</keyword>
<feature type="transmembrane region" description="Helical" evidence="1">
    <location>
        <begin position="353"/>
        <end position="372"/>
    </location>
</feature>
<keyword evidence="1" id="KW-1133">Transmembrane helix</keyword>
<sequence>MDNTLISSDNTWALWSFLTGWAAISIYLEQKYKWASKISGAIIALIGAMVLANLNVIPLESRVYDAVWNYIVPLAIPLLLFQANIKKVWQESGRMLTIFLLSSVGTVAGTIISFMILKDVIPHLDKIGAMMAGSYTGGGVNFAAMAAKFQTPSDLVSATVVADNMMMATFFFVLMAIPTFSFFRGKFKTPHIDEVESGVTGEESETQAASFWKGKEISLKDIAISVASAFALVTVSFNLADLFAGILPGGEDVNIIFQVLSGIIGDRYLMLTTLTVLAVSLFPRKFESIKGTQEIGTFLIYLFFVVIGVPASIAIVVTTSPLLLVFVLIIVLMNLLFSLVLGKLFKFNLEETLLASNANMGGPTTAAAMAIAKGWNKLIVPILLVGTLGYIIGNYIGTGFGFWFQSLM</sequence>
<dbReference type="RefSeq" id="WP_035509749.1">
    <property type="nucleotide sequence ID" value="NZ_CCDH010000001.1"/>
</dbReference>
<dbReference type="InterPro" id="IPR008537">
    <property type="entry name" value="DUF819"/>
</dbReference>
<protein>
    <submittedName>
        <fullName evidence="2">Integral membrane protein</fullName>
    </submittedName>
</protein>
<keyword evidence="1" id="KW-0472">Membrane</keyword>